<dbReference type="InterPro" id="IPR021842">
    <property type="entry name" value="DUF3435"/>
</dbReference>
<dbReference type="Proteomes" id="UP000756921">
    <property type="component" value="Unassembled WGS sequence"/>
</dbReference>
<accession>A0A9P6G6Z3</accession>
<dbReference type="EMBL" id="WJXW01000015">
    <property type="protein sequence ID" value="KAF9730019.1"/>
    <property type="molecule type" value="Genomic_DNA"/>
</dbReference>
<keyword evidence="1" id="KW-0175">Coiled coil</keyword>
<gene>
    <name evidence="3" type="ORF">PMIN01_11952</name>
</gene>
<sequence length="745" mass="86323">MAAHKKPQRRLRVSRPEGYYKGLREKLAVQGYTQPKYAAATQRNLRGTWKKWTRYCEDVKEEPIPFIKSQDAADYKAFCQWILDNYPRVNTHSSLHEYWRQLRMLYQEHANDRLPKNLKDDVNNYIRDLTITYRLIKTPRTKPVTSSDDMYVLRFHHWMHCKRVYPDEEQRIGFSLLLKFAGSTGARPVSFLDASVKVPDEDARSTIRDEAIRFYGPDEEDPTDDDGGEEANFDRGELPPEEELMSVLFEHITIMLARVEDRTELVMYLTLIHTKGEDRRPQPKTFRIHQHKDPLLCPILEMISIGLARNAFAATTVREPEDILLARIPKRKDCLIFRWKEDLWEEPVFREPESSKCGISSPRPSKPLRAATAARYMKRLGLDAGIEATLTHTCIRRGVGNAVNHKAPVATRNQVMGHSRSKIFQSYINQDVEFDVHAAYLDEPSDTAVIKAMGNMSLTRDPLAPTKLSRDDARAIEQDATVAKLRQQRDALTKEIREVRRDGGPCEVLCELRETTRAKLLRKRKKLQDHRKKKARKRYFLENDTRELDREGDLSLEDEDEAKPAATTYALEERACIARMLCETPRDQYEPGALEQRCELLRTMTKLCRRREIRRRPVAFEPAASQTMQEHSPTVSSFPLVCDPRQCLFCIGDERPPIAQRMFCYSRVAKMWDHIEDEHLRRFAPDATFPCPHPICRKEGVPLDGVLHFKRHAQDVHGIKLRFPKVYVLEESTKGTVASCDSHSS</sequence>
<feature type="compositionally biased region" description="Acidic residues" evidence="2">
    <location>
        <begin position="217"/>
        <end position="231"/>
    </location>
</feature>
<evidence type="ECO:0000256" key="2">
    <source>
        <dbReference type="SAM" id="MobiDB-lite"/>
    </source>
</evidence>
<dbReference type="Pfam" id="PF11917">
    <property type="entry name" value="DUF3435"/>
    <property type="match status" value="1"/>
</dbReference>
<organism evidence="3 4">
    <name type="scientific">Paraphaeosphaeria minitans</name>
    <dbReference type="NCBI Taxonomy" id="565426"/>
    <lineage>
        <taxon>Eukaryota</taxon>
        <taxon>Fungi</taxon>
        <taxon>Dikarya</taxon>
        <taxon>Ascomycota</taxon>
        <taxon>Pezizomycotina</taxon>
        <taxon>Dothideomycetes</taxon>
        <taxon>Pleosporomycetidae</taxon>
        <taxon>Pleosporales</taxon>
        <taxon>Massarineae</taxon>
        <taxon>Didymosphaeriaceae</taxon>
        <taxon>Paraphaeosphaeria</taxon>
    </lineage>
</organism>
<protein>
    <submittedName>
        <fullName evidence="3">FluG domain-containing protein</fullName>
    </submittedName>
</protein>
<feature type="coiled-coil region" evidence="1">
    <location>
        <begin position="475"/>
        <end position="502"/>
    </location>
</feature>
<evidence type="ECO:0000256" key="1">
    <source>
        <dbReference type="SAM" id="Coils"/>
    </source>
</evidence>
<dbReference type="AlphaFoldDB" id="A0A9P6G6Z3"/>
<feature type="region of interest" description="Disordered" evidence="2">
    <location>
        <begin position="211"/>
        <end position="237"/>
    </location>
</feature>
<proteinExistence type="predicted"/>
<evidence type="ECO:0000313" key="3">
    <source>
        <dbReference type="EMBL" id="KAF9730019.1"/>
    </source>
</evidence>
<dbReference type="PANTHER" id="PTHR37535">
    <property type="entry name" value="FLUG DOMAIN PROTEIN"/>
    <property type="match status" value="1"/>
</dbReference>
<keyword evidence="4" id="KW-1185">Reference proteome</keyword>
<name>A0A9P6G6Z3_9PLEO</name>
<reference evidence="3" key="1">
    <citation type="journal article" date="2020" name="Mol. Plant Microbe Interact.">
        <title>Genome Sequence of the Biocontrol Agent Coniothyrium minitans strain Conio (IMI 134523).</title>
        <authorList>
            <person name="Patel D."/>
            <person name="Shittu T.A."/>
            <person name="Baroncelli R."/>
            <person name="Muthumeenakshi S."/>
            <person name="Osborne T.H."/>
            <person name="Janganan T.K."/>
            <person name="Sreenivasaprasad S."/>
        </authorList>
    </citation>
    <scope>NUCLEOTIDE SEQUENCE</scope>
    <source>
        <strain evidence="3">Conio</strain>
    </source>
</reference>
<dbReference type="PANTHER" id="PTHR37535:SF3">
    <property type="entry name" value="FLUG DOMAIN-CONTAINING PROTEIN"/>
    <property type="match status" value="1"/>
</dbReference>
<dbReference type="OrthoDB" id="3774810at2759"/>
<comment type="caution">
    <text evidence="3">The sequence shown here is derived from an EMBL/GenBank/DDBJ whole genome shotgun (WGS) entry which is preliminary data.</text>
</comment>
<evidence type="ECO:0000313" key="4">
    <source>
        <dbReference type="Proteomes" id="UP000756921"/>
    </source>
</evidence>